<dbReference type="GO" id="GO:0008395">
    <property type="term" value="F:steroid hydroxylase activity"/>
    <property type="evidence" value="ECO:0007669"/>
    <property type="project" value="TreeGrafter"/>
</dbReference>
<dbReference type="Proteomes" id="UP000054516">
    <property type="component" value="Unassembled WGS sequence"/>
</dbReference>
<evidence type="ECO:0000256" key="5">
    <source>
        <dbReference type="SAM" id="Phobius"/>
    </source>
</evidence>
<gene>
    <name evidence="6" type="ORF">SAMD00023353_14900010</name>
</gene>
<organism evidence="6">
    <name type="scientific">Rosellinia necatrix</name>
    <name type="common">White root-rot fungus</name>
    <dbReference type="NCBI Taxonomy" id="77044"/>
    <lineage>
        <taxon>Eukaryota</taxon>
        <taxon>Fungi</taxon>
        <taxon>Dikarya</taxon>
        <taxon>Ascomycota</taxon>
        <taxon>Pezizomycotina</taxon>
        <taxon>Sordariomycetes</taxon>
        <taxon>Xylariomycetidae</taxon>
        <taxon>Xylariales</taxon>
        <taxon>Xylariaceae</taxon>
        <taxon>Rosellinia</taxon>
    </lineage>
</organism>
<dbReference type="GO" id="GO:0005506">
    <property type="term" value="F:iron ion binding"/>
    <property type="evidence" value="ECO:0007669"/>
    <property type="project" value="InterPro"/>
</dbReference>
<accession>A0A1W2TAJ8</accession>
<dbReference type="OrthoDB" id="3366823at2759"/>
<dbReference type="Gene3D" id="1.10.630.10">
    <property type="entry name" value="Cytochrome P450"/>
    <property type="match status" value="1"/>
</dbReference>
<dbReference type="SUPFAM" id="SSF48264">
    <property type="entry name" value="Cytochrome P450"/>
    <property type="match status" value="1"/>
</dbReference>
<dbReference type="InterPro" id="IPR050529">
    <property type="entry name" value="CYP450_sterol_14alpha_dmase"/>
</dbReference>
<evidence type="ECO:0000256" key="4">
    <source>
        <dbReference type="ARBA" id="ARBA00023004"/>
    </source>
</evidence>
<dbReference type="PANTHER" id="PTHR24304:SF2">
    <property type="entry name" value="24-HYDROXYCHOLESTEROL 7-ALPHA-HYDROXYLASE"/>
    <property type="match status" value="1"/>
</dbReference>
<name>A0A1W2TAJ8_ROSNE</name>
<keyword evidence="5" id="KW-1133">Transmembrane helix</keyword>
<dbReference type="GO" id="GO:0016705">
    <property type="term" value="F:oxidoreductase activity, acting on paired donors, with incorporation or reduction of molecular oxygen"/>
    <property type="evidence" value="ECO:0007669"/>
    <property type="project" value="InterPro"/>
</dbReference>
<evidence type="ECO:0000256" key="1">
    <source>
        <dbReference type="ARBA" id="ARBA00010617"/>
    </source>
</evidence>
<evidence type="ECO:0000313" key="7">
    <source>
        <dbReference type="Proteomes" id="UP000054516"/>
    </source>
</evidence>
<dbReference type="GO" id="GO:0020037">
    <property type="term" value="F:heme binding"/>
    <property type="evidence" value="ECO:0007669"/>
    <property type="project" value="InterPro"/>
</dbReference>
<dbReference type="InterPro" id="IPR001128">
    <property type="entry name" value="Cyt_P450"/>
</dbReference>
<dbReference type="EMBL" id="DF977594">
    <property type="protein sequence ID" value="GAP82401.1"/>
    <property type="molecule type" value="Genomic_DNA"/>
</dbReference>
<dbReference type="STRING" id="77044.A0A1W2TAJ8"/>
<dbReference type="OMA" id="QIEDFWS"/>
<evidence type="ECO:0000256" key="3">
    <source>
        <dbReference type="ARBA" id="ARBA00022723"/>
    </source>
</evidence>
<protein>
    <submittedName>
        <fullName evidence="6">Putative cytochrome P450</fullName>
    </submittedName>
</protein>
<keyword evidence="4" id="KW-0408">Iron</keyword>
<dbReference type="Pfam" id="PF00067">
    <property type="entry name" value="p450"/>
    <property type="match status" value="1"/>
</dbReference>
<dbReference type="PANTHER" id="PTHR24304">
    <property type="entry name" value="CYTOCHROME P450 FAMILY 7"/>
    <property type="match status" value="1"/>
</dbReference>
<sequence length="607" mass="68638">MADANFWNISSLLMADYVVAFSPNATSIKDHGRGLLPAHAPTETYAALACTLLLLPAVVYSITFWRFSLTSARPDGDLKLLVNPPVIPYWDVLFGHFFNLAWDTKGFLTKAVQLASRGPAECKATIVNFTVVSDPAQIRKIFRACGHFSNKQMAVVALQNLFGASKKVAELFESHDVDVAKIGAIGTDGNSNARGEARLRDHVSSFGAYAHTYLSSPYLESLSKRYLANMERNVQSLHVQDEWAEFPDMYAFLQDLVSSATIEALMGSKVFEINPSIVDDFWTFERATPYFLRCFPRWLIPGRYKARERIFDTMKKLDRLACQNLPRFTPEAPDWEPYLGSKFMRARHEYGQSIRPLPEDTKAWEKMGIMFAANANLLPIMFWYLFEALKSHDLQQRMIEEIRTCVSPGAPGAPDVGLDIGSLLEKPLMQSAYAETLRLRVAIALPRICEHSDFDLMGYRIKKNQLLVVLTWPVLKDEAAWRQSGRPPWKKGLDEFWADRFLVPKQATKGEGHVAGDPPEYEYSLRGMSGRFLSYGGGQHLCPGRHYAKHQLIGTVAFLLSQYELELSHPAKSHEVQPDMRWFPSGSLPPNKKVSFRIRRKAKTTQS</sequence>
<keyword evidence="5" id="KW-0812">Transmembrane</keyword>
<keyword evidence="7" id="KW-1185">Reference proteome</keyword>
<comment type="similarity">
    <text evidence="1">Belongs to the cytochrome P450 family.</text>
</comment>
<evidence type="ECO:0000256" key="2">
    <source>
        <dbReference type="ARBA" id="ARBA00022617"/>
    </source>
</evidence>
<reference evidence="6" key="1">
    <citation type="submission" date="2016-03" db="EMBL/GenBank/DDBJ databases">
        <title>Draft genome sequence of Rosellinia necatrix.</title>
        <authorList>
            <person name="Kanematsu S."/>
        </authorList>
    </citation>
    <scope>NUCLEOTIDE SEQUENCE [LARGE SCALE GENOMIC DNA]</scope>
    <source>
        <strain evidence="6">W97</strain>
    </source>
</reference>
<evidence type="ECO:0000313" key="6">
    <source>
        <dbReference type="EMBL" id="GAP82401.1"/>
    </source>
</evidence>
<dbReference type="InterPro" id="IPR036396">
    <property type="entry name" value="Cyt_P450_sf"/>
</dbReference>
<keyword evidence="5" id="KW-0472">Membrane</keyword>
<keyword evidence="3" id="KW-0479">Metal-binding</keyword>
<dbReference type="AlphaFoldDB" id="A0A1W2TAJ8"/>
<feature type="transmembrane region" description="Helical" evidence="5">
    <location>
        <begin position="45"/>
        <end position="65"/>
    </location>
</feature>
<proteinExistence type="inferred from homology"/>
<keyword evidence="2" id="KW-0349">Heme</keyword>